<dbReference type="EMBL" id="ML977329">
    <property type="protein sequence ID" value="KAF2113032.1"/>
    <property type="molecule type" value="Genomic_DNA"/>
</dbReference>
<accession>A0A6A5Z0T3</accession>
<keyword evidence="3" id="KW-1185">Reference proteome</keyword>
<dbReference type="OrthoDB" id="3800664at2759"/>
<evidence type="ECO:0000313" key="2">
    <source>
        <dbReference type="EMBL" id="KAF2113032.1"/>
    </source>
</evidence>
<name>A0A6A5Z0T3_9PLEO</name>
<organism evidence="2 3">
    <name type="scientific">Lophiotrema nucula</name>
    <dbReference type="NCBI Taxonomy" id="690887"/>
    <lineage>
        <taxon>Eukaryota</taxon>
        <taxon>Fungi</taxon>
        <taxon>Dikarya</taxon>
        <taxon>Ascomycota</taxon>
        <taxon>Pezizomycotina</taxon>
        <taxon>Dothideomycetes</taxon>
        <taxon>Pleosporomycetidae</taxon>
        <taxon>Pleosporales</taxon>
        <taxon>Lophiotremataceae</taxon>
        <taxon>Lophiotrema</taxon>
    </lineage>
</organism>
<protein>
    <submittedName>
        <fullName evidence="2">Uncharacterized protein</fullName>
    </submittedName>
</protein>
<dbReference type="Proteomes" id="UP000799770">
    <property type="component" value="Unassembled WGS sequence"/>
</dbReference>
<reference evidence="2" key="1">
    <citation type="journal article" date="2020" name="Stud. Mycol.">
        <title>101 Dothideomycetes genomes: a test case for predicting lifestyles and emergence of pathogens.</title>
        <authorList>
            <person name="Haridas S."/>
            <person name="Albert R."/>
            <person name="Binder M."/>
            <person name="Bloem J."/>
            <person name="Labutti K."/>
            <person name="Salamov A."/>
            <person name="Andreopoulos B."/>
            <person name="Baker S."/>
            <person name="Barry K."/>
            <person name="Bills G."/>
            <person name="Bluhm B."/>
            <person name="Cannon C."/>
            <person name="Castanera R."/>
            <person name="Culley D."/>
            <person name="Daum C."/>
            <person name="Ezra D."/>
            <person name="Gonzalez J."/>
            <person name="Henrissat B."/>
            <person name="Kuo A."/>
            <person name="Liang C."/>
            <person name="Lipzen A."/>
            <person name="Lutzoni F."/>
            <person name="Magnuson J."/>
            <person name="Mondo S."/>
            <person name="Nolan M."/>
            <person name="Ohm R."/>
            <person name="Pangilinan J."/>
            <person name="Park H.-J."/>
            <person name="Ramirez L."/>
            <person name="Alfaro M."/>
            <person name="Sun H."/>
            <person name="Tritt A."/>
            <person name="Yoshinaga Y."/>
            <person name="Zwiers L.-H."/>
            <person name="Turgeon B."/>
            <person name="Goodwin S."/>
            <person name="Spatafora J."/>
            <person name="Crous P."/>
            <person name="Grigoriev I."/>
        </authorList>
    </citation>
    <scope>NUCLEOTIDE SEQUENCE</scope>
    <source>
        <strain evidence="2">CBS 627.86</strain>
    </source>
</reference>
<feature type="region of interest" description="Disordered" evidence="1">
    <location>
        <begin position="201"/>
        <end position="222"/>
    </location>
</feature>
<evidence type="ECO:0000256" key="1">
    <source>
        <dbReference type="SAM" id="MobiDB-lite"/>
    </source>
</evidence>
<feature type="region of interest" description="Disordered" evidence="1">
    <location>
        <begin position="95"/>
        <end position="154"/>
    </location>
</feature>
<sequence>MSSSSQFDAAITILKAKVASLSADLRAAEARIARLEEPAQTTLTTSAVNATARLHLRSEEVDETDPPSLIITDKDEFLLIQSFRKLKEEQRHIIRTSSSHINESDTQRRPKPEISCPGPELPQASSTSQQRSSRKPSSSQQQTLDPGASPFQPFLGKQHLVFGQPSTPYRRHRSLNFNVAASPFGNYVDEKSPFSQLEWQESLFTNPSVNGREIGPSPLERS</sequence>
<feature type="compositionally biased region" description="Low complexity" evidence="1">
    <location>
        <begin position="122"/>
        <end position="143"/>
    </location>
</feature>
<proteinExistence type="predicted"/>
<gene>
    <name evidence="2" type="ORF">BDV96DRAFT_149282</name>
</gene>
<feature type="compositionally biased region" description="Basic and acidic residues" evidence="1">
    <location>
        <begin position="102"/>
        <end position="112"/>
    </location>
</feature>
<dbReference type="AlphaFoldDB" id="A0A6A5Z0T3"/>
<evidence type="ECO:0000313" key="3">
    <source>
        <dbReference type="Proteomes" id="UP000799770"/>
    </source>
</evidence>